<dbReference type="Gene3D" id="3.40.190.100">
    <property type="entry name" value="Glycine betaine-binding periplasmic protein, domain 2"/>
    <property type="match status" value="1"/>
</dbReference>
<dbReference type="PANTHER" id="PTHR47151">
    <property type="entry name" value="LEU/ILE/VAL-BINDING ABC TRANSPORTER SUBUNIT"/>
    <property type="match status" value="1"/>
</dbReference>
<accession>A0A381UZD8</accession>
<proteinExistence type="predicted"/>
<dbReference type="Gene3D" id="3.40.190.10">
    <property type="entry name" value="Periplasmic binding protein-like II"/>
    <property type="match status" value="3"/>
</dbReference>
<dbReference type="InterPro" id="IPR028081">
    <property type="entry name" value="Leu-bd"/>
</dbReference>
<feature type="domain" description="ABC transporter substrate-binding protein PnrA-like" evidence="3">
    <location>
        <begin position="783"/>
        <end position="1044"/>
    </location>
</feature>
<dbReference type="InterPro" id="IPR003760">
    <property type="entry name" value="PnrA-like"/>
</dbReference>
<dbReference type="GO" id="GO:0022857">
    <property type="term" value="F:transmembrane transporter activity"/>
    <property type="evidence" value="ECO:0007669"/>
    <property type="project" value="InterPro"/>
</dbReference>
<dbReference type="Pfam" id="PF04069">
    <property type="entry name" value="OpuAC"/>
    <property type="match status" value="1"/>
</dbReference>
<dbReference type="SUPFAM" id="SSF53822">
    <property type="entry name" value="Periplasmic binding protein-like I"/>
    <property type="match status" value="2"/>
</dbReference>
<evidence type="ECO:0000259" key="5">
    <source>
        <dbReference type="Pfam" id="PF13458"/>
    </source>
</evidence>
<gene>
    <name evidence="6" type="ORF">METZ01_LOCUS86363</name>
</gene>
<protein>
    <recommendedName>
        <fullName evidence="7">Solute-binding protein family 3/N-terminal domain-containing protein</fullName>
    </recommendedName>
</protein>
<feature type="domain" description="Leucine-binding protein" evidence="5">
    <location>
        <begin position="53"/>
        <end position="389"/>
    </location>
</feature>
<evidence type="ECO:0000256" key="2">
    <source>
        <dbReference type="SAM" id="MobiDB-lite"/>
    </source>
</evidence>
<sequence>MNTRLRRLTAIALSLMVVAAACGSDDATTTTKNATLPPAAADVVEVGPGEAIQIRSLNAISGDVAFLGIPNENGIRMAVADYGQIGGHDVEVGTGLDDLCSADGGQAAAQTIVADEDVIGVIGTSCSGAATAAAPLISEAGMVMISGSNTSPALTSDLAGTAGANYHEGYYRTAHNDLYQGQAAANFALEVLGVSSAAAIHDGDPYTEGLARAFADAFEAGGGTLTGFTAVNKGDTDMVPVLTEVAAGSPELLFFPIFQPEGDFIIQQSPAVPGLEDTVMMAADGLLNTNYLAMAETEGMYFSGPDVRYGDNFNESTGESAADVLADYEAEFGEAPAAPFWAHSYDAAVLLMDAIAAASTDDGGTLVIDRARVREYLNGVSNYSGLIGSMSCDNFGDCSSAKITVIQNIDSTDYEASTANVIYEYAPLGGQQVGDVAVGAPVTMCRANWASGYIQAEIVRQVLVAGGYEVSDPSLIELGPSNAYSTMAEGTCDLWANSWYPGHFSWYENEMPDGSLVADHVQAVDGLFQDSGVQGYLITKAWADAEGITTLDQINDTPALYEALDTDGDGVGEILGCPEDWTCDDIIENQIAFAGWDNLIETKAGYDALFAEFVNRVSSGEPAVIYTWTPSSYVVEMVPGVDVYWLSVEEDSVLDDSNPLEKSGGESHSQGDGFRDAPADTCTQPCQLGWEAADIQVSARIDLLEGDPFLHSLLENIRPSILDISILQVAQTNGDGSEAHVQQLAAEWMADNAGLVTDWIAAASAPPAAPATTEPPAEAAPIRIALVAPSASNDLAFTQSMVDAIATVGENRSIEVDVTDGTFIVEDAAAAVRGYAEDGYDLVIAHGSQYGGPLQEIAPGYPDVSFAWGTTIDTFGLDNVFAYTTQADEGGFVNGTTAAQLTESGVIGVVGPIPVGDAKLYVDGFVAGVAHQDPGVEVNVNYIESFSDVALAAEAAQAHISNGADVLTGTAQMVVGATGVARDAGVSWFGTQANQTALGEEIVVASQVYHWEVALNPILDSIADGTLGGEVFALNLANGGLVMEYNDAYGLPADVRSAADEIVAMLSSGELTTAEPSSEPSSESWPDKITFGFVPSQEQEQLQDDIQPFMDVLEEALGIEVEGFVTTDYTGLVTAMGTGQADLGAFGPFGYTLAKDQFGGIEPLIMSVRYGAATYHGQWFTNDASICDSAPEPGTALENSADGVVQVGALDAVALQVGVYFADGDKALGETVDAGDVSPGMSCQADLSKVAGKTVAFTSESSTSGSLFPKLQLINAGVDPDADIDVVYTGSHDAAVIAVYNGDADIGLSYDDARRSVRKSNPDVGDKVIVFNITGEIPNDIVAVSSEIPDDLKTAIYDAIDAYLETEEGEAIFDAIYGWTSIRGAEDSEFDIVRAAAQALGITEPPG</sequence>
<dbReference type="SUPFAM" id="SSF53850">
    <property type="entry name" value="Periplasmic binding protein-like II"/>
    <property type="match status" value="2"/>
</dbReference>
<dbReference type="CDD" id="cd01071">
    <property type="entry name" value="PBP2_PhnD_like"/>
    <property type="match status" value="1"/>
</dbReference>
<evidence type="ECO:0008006" key="7">
    <source>
        <dbReference type="Google" id="ProtNLM"/>
    </source>
</evidence>
<name>A0A381UZD8_9ZZZZ</name>
<evidence type="ECO:0000259" key="4">
    <source>
        <dbReference type="Pfam" id="PF04069"/>
    </source>
</evidence>
<evidence type="ECO:0000259" key="3">
    <source>
        <dbReference type="Pfam" id="PF02608"/>
    </source>
</evidence>
<organism evidence="6">
    <name type="scientific">marine metagenome</name>
    <dbReference type="NCBI Taxonomy" id="408172"/>
    <lineage>
        <taxon>unclassified sequences</taxon>
        <taxon>metagenomes</taxon>
        <taxon>ecological metagenomes</taxon>
    </lineage>
</organism>
<dbReference type="Pfam" id="PF12974">
    <property type="entry name" value="Phosphonate-bd"/>
    <property type="match status" value="1"/>
</dbReference>
<dbReference type="Pfam" id="PF13458">
    <property type="entry name" value="Peripla_BP_6"/>
    <property type="match status" value="1"/>
</dbReference>
<dbReference type="GO" id="GO:0043190">
    <property type="term" value="C:ATP-binding cassette (ABC) transporter complex"/>
    <property type="evidence" value="ECO:0007669"/>
    <property type="project" value="InterPro"/>
</dbReference>
<dbReference type="Pfam" id="PF02608">
    <property type="entry name" value="Bmp"/>
    <property type="match status" value="1"/>
</dbReference>
<dbReference type="CDD" id="cd06342">
    <property type="entry name" value="PBP1_ABC_LIVBP-like"/>
    <property type="match status" value="1"/>
</dbReference>
<dbReference type="PROSITE" id="PS51257">
    <property type="entry name" value="PROKAR_LIPOPROTEIN"/>
    <property type="match status" value="1"/>
</dbReference>
<dbReference type="CDD" id="cd06304">
    <property type="entry name" value="PBP1_BmpA_Med_PnrA-like"/>
    <property type="match status" value="1"/>
</dbReference>
<dbReference type="InterPro" id="IPR028082">
    <property type="entry name" value="Peripla_BP_I"/>
</dbReference>
<dbReference type="Gene3D" id="3.40.50.2300">
    <property type="match status" value="4"/>
</dbReference>
<dbReference type="EMBL" id="UINC01007470">
    <property type="protein sequence ID" value="SVA33509.1"/>
    <property type="molecule type" value="Genomic_DNA"/>
</dbReference>
<evidence type="ECO:0000313" key="6">
    <source>
        <dbReference type="EMBL" id="SVA33509.1"/>
    </source>
</evidence>
<reference evidence="6" key="1">
    <citation type="submission" date="2018-05" db="EMBL/GenBank/DDBJ databases">
        <authorList>
            <person name="Lanie J.A."/>
            <person name="Ng W.-L."/>
            <person name="Kazmierczak K.M."/>
            <person name="Andrzejewski T.M."/>
            <person name="Davidsen T.M."/>
            <person name="Wayne K.J."/>
            <person name="Tettelin H."/>
            <person name="Glass J.I."/>
            <person name="Rusch D."/>
            <person name="Podicherti R."/>
            <person name="Tsui H.-C.T."/>
            <person name="Winkler M.E."/>
        </authorList>
    </citation>
    <scope>NUCLEOTIDE SEQUENCE</scope>
</reference>
<evidence type="ECO:0000256" key="1">
    <source>
        <dbReference type="ARBA" id="ARBA00022729"/>
    </source>
</evidence>
<keyword evidence="1" id="KW-0732">Signal</keyword>
<feature type="domain" description="ABC-type glycine betaine transport system substrate-binding" evidence="4">
    <location>
        <begin position="441"/>
        <end position="750"/>
    </location>
</feature>
<dbReference type="InterPro" id="IPR007210">
    <property type="entry name" value="ABC_Gly_betaine_transp_sub-bd"/>
</dbReference>
<feature type="region of interest" description="Disordered" evidence="2">
    <location>
        <begin position="655"/>
        <end position="680"/>
    </location>
</feature>
<dbReference type="PANTHER" id="PTHR47151:SF2">
    <property type="entry name" value="AMINO ACID BINDING PROTEIN"/>
    <property type="match status" value="1"/>
</dbReference>